<keyword evidence="2" id="KW-1185">Reference proteome</keyword>
<name>A0AAD9MQR8_9ANNE</name>
<accession>A0AAD9MQR8</accession>
<protein>
    <submittedName>
        <fullName evidence="1">Uncharacterized protein</fullName>
    </submittedName>
</protein>
<dbReference type="AlphaFoldDB" id="A0AAD9MQR8"/>
<gene>
    <name evidence="1" type="ORF">LSH36_948g00020</name>
</gene>
<sequence>MAYVPKEVCQTFTELCIEVNPSQQSSYSSPATFTGNRLCHDATKYVLCFVPPIEGITFNSSEWRVLNGSTVDLTVGWTMGIEVEYNISELTPKTGFVFDWNWQLQSKTLSLRPESVITKYTCTEAVNSTLQVVIWNDVTIFTQTVNITVEPDLTLVAALGLTYVPGATPLNVTLNVLPLTDNTEGRPPNYLYPFI</sequence>
<reference evidence="1" key="1">
    <citation type="journal article" date="2023" name="Mol. Biol. Evol.">
        <title>Third-Generation Sequencing Reveals the Adaptive Role of the Epigenome in Three Deep-Sea Polychaetes.</title>
        <authorList>
            <person name="Perez M."/>
            <person name="Aroh O."/>
            <person name="Sun Y."/>
            <person name="Lan Y."/>
            <person name="Juniper S.K."/>
            <person name="Young C.R."/>
            <person name="Angers B."/>
            <person name="Qian P.Y."/>
        </authorList>
    </citation>
    <scope>NUCLEOTIDE SEQUENCE</scope>
    <source>
        <strain evidence="1">P08H-3</strain>
    </source>
</reference>
<dbReference type="Proteomes" id="UP001208570">
    <property type="component" value="Unassembled WGS sequence"/>
</dbReference>
<comment type="caution">
    <text evidence="1">The sequence shown here is derived from an EMBL/GenBank/DDBJ whole genome shotgun (WGS) entry which is preliminary data.</text>
</comment>
<organism evidence="1 2">
    <name type="scientific">Paralvinella palmiformis</name>
    <dbReference type="NCBI Taxonomy" id="53620"/>
    <lineage>
        <taxon>Eukaryota</taxon>
        <taxon>Metazoa</taxon>
        <taxon>Spiralia</taxon>
        <taxon>Lophotrochozoa</taxon>
        <taxon>Annelida</taxon>
        <taxon>Polychaeta</taxon>
        <taxon>Sedentaria</taxon>
        <taxon>Canalipalpata</taxon>
        <taxon>Terebellida</taxon>
        <taxon>Terebelliformia</taxon>
        <taxon>Alvinellidae</taxon>
        <taxon>Paralvinella</taxon>
    </lineage>
</organism>
<dbReference type="EMBL" id="JAODUP010000948">
    <property type="protein sequence ID" value="KAK2142492.1"/>
    <property type="molecule type" value="Genomic_DNA"/>
</dbReference>
<evidence type="ECO:0000313" key="1">
    <source>
        <dbReference type="EMBL" id="KAK2142492.1"/>
    </source>
</evidence>
<evidence type="ECO:0000313" key="2">
    <source>
        <dbReference type="Proteomes" id="UP001208570"/>
    </source>
</evidence>
<proteinExistence type="predicted"/>